<dbReference type="GO" id="GO:0003676">
    <property type="term" value="F:nucleic acid binding"/>
    <property type="evidence" value="ECO:0007669"/>
    <property type="project" value="InterPro"/>
</dbReference>
<reference evidence="1 2" key="1">
    <citation type="journal article" date="2014" name="Genome Biol. Evol.">
        <title>The genome of the myxosporean Thelohanellus kitauei shows adaptations to nutrient acquisition within its fish host.</title>
        <authorList>
            <person name="Yang Y."/>
            <person name="Xiong J."/>
            <person name="Zhou Z."/>
            <person name="Huo F."/>
            <person name="Miao W."/>
            <person name="Ran C."/>
            <person name="Liu Y."/>
            <person name="Zhang J."/>
            <person name="Feng J."/>
            <person name="Wang M."/>
            <person name="Wang M."/>
            <person name="Wang L."/>
            <person name="Yao B."/>
        </authorList>
    </citation>
    <scope>NUCLEOTIDE SEQUENCE [LARGE SCALE GENOMIC DNA]</scope>
    <source>
        <strain evidence="1">Wuqing</strain>
    </source>
</reference>
<organism evidence="1 2">
    <name type="scientific">Thelohanellus kitauei</name>
    <name type="common">Myxosporean</name>
    <dbReference type="NCBI Taxonomy" id="669202"/>
    <lineage>
        <taxon>Eukaryota</taxon>
        <taxon>Metazoa</taxon>
        <taxon>Cnidaria</taxon>
        <taxon>Myxozoa</taxon>
        <taxon>Myxosporea</taxon>
        <taxon>Bivalvulida</taxon>
        <taxon>Platysporina</taxon>
        <taxon>Myxobolidae</taxon>
        <taxon>Thelohanellus</taxon>
    </lineage>
</organism>
<dbReference type="Gene3D" id="3.30.420.10">
    <property type="entry name" value="Ribonuclease H-like superfamily/Ribonuclease H"/>
    <property type="match status" value="1"/>
</dbReference>
<dbReference type="InterPro" id="IPR036397">
    <property type="entry name" value="RNaseH_sf"/>
</dbReference>
<evidence type="ECO:0000313" key="1">
    <source>
        <dbReference type="EMBL" id="KII61959.1"/>
    </source>
</evidence>
<name>A0A0C2MC78_THEKT</name>
<proteinExistence type="predicted"/>
<gene>
    <name evidence="1" type="ORF">RF11_06969</name>
</gene>
<sequence length="204" mass="24370">MDSIIHAHDLQIQPKRPKKRGQNVPENPTIYLKSARRGWHSFFESLSIKIYDEFTIKFGKTKKRNDEHSIIRRKVYAERFTLIEEEFSSKYNIILDEVMFSVGMRIKKRAESCCNDTIFNHKKYEVHTRGHQIEYLPPYSSFLNPIDNMLNIWKNIVKISNCMNDEKLMKYMNNGVRDITEDDRDGWYGNMKTLDYPEIMKLFS</sequence>
<keyword evidence="2" id="KW-1185">Reference proteome</keyword>
<protein>
    <recommendedName>
        <fullName evidence="3">Tc1-like transposase DDE domain-containing protein</fullName>
    </recommendedName>
</protein>
<dbReference type="EMBL" id="JWZT01005174">
    <property type="protein sequence ID" value="KII61959.1"/>
    <property type="molecule type" value="Genomic_DNA"/>
</dbReference>
<dbReference type="Proteomes" id="UP000031668">
    <property type="component" value="Unassembled WGS sequence"/>
</dbReference>
<dbReference type="OrthoDB" id="2283132at2759"/>
<evidence type="ECO:0000313" key="2">
    <source>
        <dbReference type="Proteomes" id="UP000031668"/>
    </source>
</evidence>
<evidence type="ECO:0008006" key="3">
    <source>
        <dbReference type="Google" id="ProtNLM"/>
    </source>
</evidence>
<comment type="caution">
    <text evidence="1">The sequence shown here is derived from an EMBL/GenBank/DDBJ whole genome shotgun (WGS) entry which is preliminary data.</text>
</comment>
<dbReference type="AlphaFoldDB" id="A0A0C2MC78"/>
<accession>A0A0C2MC78</accession>